<dbReference type="Proteomes" id="UP000230208">
    <property type="component" value="Unassembled WGS sequence"/>
</dbReference>
<dbReference type="EMBL" id="PCXP01000009">
    <property type="protein sequence ID" value="PIR42010.1"/>
    <property type="molecule type" value="Genomic_DNA"/>
</dbReference>
<dbReference type="AlphaFoldDB" id="A0A2H0R6A5"/>
<reference evidence="2 3" key="1">
    <citation type="submission" date="2017-09" db="EMBL/GenBank/DDBJ databases">
        <title>Depth-based differentiation of microbial function through sediment-hosted aquifers and enrichment of novel symbionts in the deep terrestrial subsurface.</title>
        <authorList>
            <person name="Probst A.J."/>
            <person name="Ladd B."/>
            <person name="Jarett J.K."/>
            <person name="Geller-Mcgrath D.E."/>
            <person name="Sieber C.M."/>
            <person name="Emerson J.B."/>
            <person name="Anantharaman K."/>
            <person name="Thomas B.C."/>
            <person name="Malmstrom R."/>
            <person name="Stieglmeier M."/>
            <person name="Klingl A."/>
            <person name="Woyke T."/>
            <person name="Ryan C.M."/>
            <person name="Banfield J.F."/>
        </authorList>
    </citation>
    <scope>NUCLEOTIDE SEQUENCE [LARGE SCALE GENOMIC DNA]</scope>
    <source>
        <strain evidence="2">CG10_big_fil_rev_8_21_14_0_10_37_15</strain>
    </source>
</reference>
<protein>
    <submittedName>
        <fullName evidence="2">Uncharacterized protein</fullName>
    </submittedName>
</protein>
<feature type="transmembrane region" description="Helical" evidence="1">
    <location>
        <begin position="100"/>
        <end position="121"/>
    </location>
</feature>
<keyword evidence="1" id="KW-0472">Membrane</keyword>
<keyword evidence="1" id="KW-1133">Transmembrane helix</keyword>
<feature type="transmembrane region" description="Helical" evidence="1">
    <location>
        <begin position="75"/>
        <end position="93"/>
    </location>
</feature>
<organism evidence="2 3">
    <name type="scientific">Candidatus Yanofskybacteria bacterium CG10_big_fil_rev_8_21_14_0_10_37_15</name>
    <dbReference type="NCBI Taxonomy" id="1975097"/>
    <lineage>
        <taxon>Bacteria</taxon>
        <taxon>Candidatus Yanofskyibacteriota</taxon>
    </lineage>
</organism>
<sequence length="158" mass="17697">MPFHPTEGWGQVAGFWGAGIIAFLYVLIMTHAQKLMKGTYDVIRITMYFLLFILISYGKETAPGIILLSHDRPPIWLYVFSFLLAAIALDAFVKKSPTFLRGAISGGIWATILFLVSPFFFSQEFYYPISQGIKSVISGLGGGFFAGLLSSIFYKRRF</sequence>
<feature type="transmembrane region" description="Helical" evidence="1">
    <location>
        <begin position="12"/>
        <end position="30"/>
    </location>
</feature>
<comment type="caution">
    <text evidence="2">The sequence shown here is derived from an EMBL/GenBank/DDBJ whole genome shotgun (WGS) entry which is preliminary data.</text>
</comment>
<evidence type="ECO:0000256" key="1">
    <source>
        <dbReference type="SAM" id="Phobius"/>
    </source>
</evidence>
<name>A0A2H0R6A5_9BACT</name>
<gene>
    <name evidence="2" type="ORF">COV30_00640</name>
</gene>
<proteinExistence type="predicted"/>
<evidence type="ECO:0000313" key="2">
    <source>
        <dbReference type="EMBL" id="PIR42010.1"/>
    </source>
</evidence>
<keyword evidence="1" id="KW-0812">Transmembrane</keyword>
<feature type="transmembrane region" description="Helical" evidence="1">
    <location>
        <begin position="133"/>
        <end position="154"/>
    </location>
</feature>
<evidence type="ECO:0000313" key="3">
    <source>
        <dbReference type="Proteomes" id="UP000230208"/>
    </source>
</evidence>
<accession>A0A2H0R6A5</accession>
<feature type="transmembrane region" description="Helical" evidence="1">
    <location>
        <begin position="42"/>
        <end position="59"/>
    </location>
</feature>